<dbReference type="Proteomes" id="UP001597417">
    <property type="component" value="Unassembled WGS sequence"/>
</dbReference>
<dbReference type="RefSeq" id="WP_378261562.1">
    <property type="nucleotide sequence ID" value="NZ_JBHUKR010000004.1"/>
</dbReference>
<dbReference type="EMBL" id="JBHUKR010000004">
    <property type="protein sequence ID" value="MFD2415616.1"/>
    <property type="molecule type" value="Genomic_DNA"/>
</dbReference>
<name>A0ABW5FNL7_9PSEU</name>
<evidence type="ECO:0000313" key="1">
    <source>
        <dbReference type="EMBL" id="MFD2415616.1"/>
    </source>
</evidence>
<keyword evidence="2" id="KW-1185">Reference proteome</keyword>
<evidence type="ECO:0000313" key="2">
    <source>
        <dbReference type="Proteomes" id="UP001597417"/>
    </source>
</evidence>
<sequence length="1185" mass="125550">MKTTAQSQLMTNHLPGNVLPAQRRVRTAYSKTHSPLLFSLDAEHRLWLTRPDGGSTTGWARLDLTHHLAKLPDLGEDADVRSFSVSQDVDGSLRMIVAAATPGGDAHVYVSAPLANSEAADEWATLPDKLTRHAVLPGLDIVDVLMSDGPGETPFAVVAGKDTTGQVRYHQINPDPAGTWSSMPLPLPENATSVLGVAVGHHPKQGRGVYSLLQLADVRSLIFSTLPKIEGSHAVIQTVELDLPKDLNPRSLATLPDDKGRTALYVGGDGIYHFSVQAQATSHLAGEPLVAGTAVKGVRDLIVASDQTGGRLGVWALDERDALVHLEGTQDGDTYQWQPPVMIDNEVAALSAYLATPADKDTVGAAMAVGGSDGSFRLVVRQPQTQLWQPQTVSLHTTSAALTIQSYTTRLAVADDHGSPVASAKVTIEPERDCAALVNGRYYALRTGVAKSAVTDQFGVLTVVLETSDLTVPPLTFQVEQDQSLRVDPGTDAKAALRAVVSGKQIATAVRSDDRPLFPTPPDQLTCDAAAAATAQLMVAHDDLAARAAGNPGMTTAAPVNLVRGTDGTWQVPPAGYVRTQDAPDWLHVAAGELIAAVNAGVDAVESLTLNLAEGAWELLVKIGGFALRCVLNAAHHALAAIDWVLEHTLGLSLAELVAWLGFAFDWDDMLANHRVVTKLVRLSFDEAIRRMTAAKKTIDDRFKEVRDKFVDGHLVVDRSSDIFAARVGPDAGDSLPGYRTTVGDSPQANWAEHQFVTNLDAATSDPFLPGDFGKVLVGLTTTEIGILMQAGEQLKKLFTDVPTGRPLSDLFEGLFEVLALTVVNSAENVTLIAVDLGIQMVAAIRDALSGRWDVPVLTPLYEEIICKGDGSKLTLLDLVVLLATIPATVIGKGVTKRNLFSKAEIDAADGAHDWETLIRALSEPAPKLLLTAQEGTVPLTAQVLQVISGCLRLVSAKLGAVKDALDVSTEDRTASSAKLGRPKLACDWILYTVGLASASLLLPRDSTDRQNLDLAITVMGGIPPALDTARQIRNLMSSGGGGSAFITLDLGDVPSLNSSDTLEVASGEIGFNDVTRYVEVAYGAVVAVLAVVSAVLQGNEATPSQLTLGQHAALLLVKEMQNVLGAFASIFAFGLAIPTRTDPEAAPVIVGIRDSCSVNRSYLQFGRSVAQLRLGVVDLEGIVP</sequence>
<proteinExistence type="predicted"/>
<accession>A0ABW5FNL7</accession>
<gene>
    <name evidence="1" type="ORF">ACFSXZ_04660</name>
</gene>
<comment type="caution">
    <text evidence="1">The sequence shown here is derived from an EMBL/GenBank/DDBJ whole genome shotgun (WGS) entry which is preliminary data.</text>
</comment>
<organism evidence="1 2">
    <name type="scientific">Amycolatopsis pigmentata</name>
    <dbReference type="NCBI Taxonomy" id="450801"/>
    <lineage>
        <taxon>Bacteria</taxon>
        <taxon>Bacillati</taxon>
        <taxon>Actinomycetota</taxon>
        <taxon>Actinomycetes</taxon>
        <taxon>Pseudonocardiales</taxon>
        <taxon>Pseudonocardiaceae</taxon>
        <taxon>Amycolatopsis</taxon>
    </lineage>
</organism>
<protein>
    <submittedName>
        <fullName evidence="1">Uncharacterized protein</fullName>
    </submittedName>
</protein>
<reference evidence="2" key="1">
    <citation type="journal article" date="2019" name="Int. J. Syst. Evol. Microbiol.">
        <title>The Global Catalogue of Microorganisms (GCM) 10K type strain sequencing project: providing services to taxonomists for standard genome sequencing and annotation.</title>
        <authorList>
            <consortium name="The Broad Institute Genomics Platform"/>
            <consortium name="The Broad Institute Genome Sequencing Center for Infectious Disease"/>
            <person name="Wu L."/>
            <person name="Ma J."/>
        </authorList>
    </citation>
    <scope>NUCLEOTIDE SEQUENCE [LARGE SCALE GENOMIC DNA]</scope>
    <source>
        <strain evidence="2">CGMCC 4.7645</strain>
    </source>
</reference>